<dbReference type="GO" id="GO:0004674">
    <property type="term" value="F:protein serine/threonine kinase activity"/>
    <property type="evidence" value="ECO:0007669"/>
    <property type="project" value="UniProtKB-KW"/>
</dbReference>
<evidence type="ECO:0000313" key="11">
    <source>
        <dbReference type="EMBL" id="GFR52013.1"/>
    </source>
</evidence>
<dbReference type="PROSITE" id="PS00108">
    <property type="entry name" value="PROTEIN_KINASE_ST"/>
    <property type="match status" value="1"/>
</dbReference>
<name>A0AAD3E439_9CHLO</name>
<feature type="active site" description="Proton acceptor" evidence="6">
    <location>
        <position position="566"/>
    </location>
</feature>
<dbReference type="InterPro" id="IPR000719">
    <property type="entry name" value="Prot_kinase_dom"/>
</dbReference>
<feature type="compositionally biased region" description="Pro residues" evidence="9">
    <location>
        <begin position="383"/>
        <end position="402"/>
    </location>
</feature>
<evidence type="ECO:0000313" key="12">
    <source>
        <dbReference type="Proteomes" id="UP001054857"/>
    </source>
</evidence>
<feature type="region of interest" description="Disordered" evidence="9">
    <location>
        <begin position="382"/>
        <end position="407"/>
    </location>
</feature>
<sequence length="706" mass="72266">KANLSSDSRPSGVELSQDSDGCKQTPSFNSGCSPGFGRASLPVAPWRRTDSRLRSLLVAAVDGGRSTPPSPIPGAEPSEPPCSAPQPQAGAEAASGMLSLPEERALCANALSAPLTANEPKAAQKRGLNLSAARALQLRSPKMPPEGARPGDDAATTDNNYNSATARQQPVAGMQGVAARSLGAAPSWYGEAVPSKFRKEIPTNLAAAAAAAATSAKAGKSAAAGATAAAAAAAAAAQAPAPVACSAEGPLTPVTSEATRRVAAPVEAAAEPTAAAPAAGTVATEVVQAAEAEVAADAAALALEPLPEPQPEEALREAAAERAVASTAASFASTSATAAPANSSGQTPAAAAPQASSAAAIGSCKDAAGVAAVAKLQAVAAPTPTPPATAPAAPPAAAPPAPARAQAASVPSGLPATILLAVSPGTPPAMMRPSWSLGDYFVERRLYKSSTSSVYAAVCLRSGHPVALKVYNLNRVPANVAHMLMREIEIQSSVVHENITLLYAAFQDVAAARLVLVQEFASQGDLHDVHRALGCRMSEDQARVLVLRPLLNAVAHLHAEQIIHRDIKPENILFRNDWRLMLADFGVAINIGAERAVTRAGTVGYMAPEVERCPIKDRPEDNKHDMGLSYTTAADIWAIGCLAYTLLLGFSPYIAGSHASHGCSMVFSFPSTTSPQARDFITSALAERPEDRPTAMQLRKHAWICS</sequence>
<feature type="compositionally biased region" description="Polar residues" evidence="9">
    <location>
        <begin position="1"/>
        <end position="32"/>
    </location>
</feature>
<keyword evidence="2" id="KW-0808">Transferase</keyword>
<evidence type="ECO:0000256" key="8">
    <source>
        <dbReference type="PIRSR" id="PIRSR630616-3"/>
    </source>
</evidence>
<dbReference type="SUPFAM" id="SSF56112">
    <property type="entry name" value="Protein kinase-like (PK-like)"/>
    <property type="match status" value="1"/>
</dbReference>
<keyword evidence="1" id="KW-0723">Serine/threonine-protein kinase</keyword>
<dbReference type="InterPro" id="IPR008271">
    <property type="entry name" value="Ser/Thr_kinase_AS"/>
</dbReference>
<evidence type="ECO:0000256" key="4">
    <source>
        <dbReference type="ARBA" id="ARBA00022777"/>
    </source>
</evidence>
<dbReference type="PANTHER" id="PTHR24350">
    <property type="entry name" value="SERINE/THREONINE-PROTEIN KINASE IAL-RELATED"/>
    <property type="match status" value="1"/>
</dbReference>
<feature type="compositionally biased region" description="Pro residues" evidence="9">
    <location>
        <begin position="68"/>
        <end position="84"/>
    </location>
</feature>
<dbReference type="InterPro" id="IPR011009">
    <property type="entry name" value="Kinase-like_dom_sf"/>
</dbReference>
<feature type="binding site" evidence="7">
    <location>
        <begin position="570"/>
        <end position="571"/>
    </location>
    <ligand>
        <name>ATP</name>
        <dbReference type="ChEBI" id="CHEBI:30616"/>
    </ligand>
</feature>
<evidence type="ECO:0000256" key="6">
    <source>
        <dbReference type="PIRSR" id="PIRSR630616-1"/>
    </source>
</evidence>
<evidence type="ECO:0000256" key="2">
    <source>
        <dbReference type="ARBA" id="ARBA00022679"/>
    </source>
</evidence>
<feature type="binding site" evidence="7">
    <location>
        <position position="584"/>
    </location>
    <ligand>
        <name>ATP</name>
        <dbReference type="ChEBI" id="CHEBI:30616"/>
    </ligand>
</feature>
<dbReference type="PROSITE" id="PS50011">
    <property type="entry name" value="PROTEIN_KINASE_DOM"/>
    <property type="match status" value="1"/>
</dbReference>
<feature type="binding site" evidence="7">
    <location>
        <position position="469"/>
    </location>
    <ligand>
        <name>ATP</name>
        <dbReference type="ChEBI" id="CHEBI:30616"/>
    </ligand>
</feature>
<dbReference type="Pfam" id="PF00069">
    <property type="entry name" value="Pkinase"/>
    <property type="match status" value="1"/>
</dbReference>
<dbReference type="EMBL" id="BMAR01000057">
    <property type="protein sequence ID" value="GFR52013.1"/>
    <property type="molecule type" value="Genomic_DNA"/>
</dbReference>
<dbReference type="AlphaFoldDB" id="A0AAD3E439"/>
<evidence type="ECO:0000256" key="3">
    <source>
        <dbReference type="ARBA" id="ARBA00022741"/>
    </source>
</evidence>
<accession>A0AAD3E439</accession>
<feature type="region of interest" description="Disordered" evidence="9">
    <location>
        <begin position="61"/>
        <end position="97"/>
    </location>
</feature>
<proteinExistence type="predicted"/>
<keyword evidence="5 7" id="KW-0067">ATP-binding</keyword>
<dbReference type="GO" id="GO:0005524">
    <property type="term" value="F:ATP binding"/>
    <property type="evidence" value="ECO:0007669"/>
    <property type="project" value="UniProtKB-KW"/>
</dbReference>
<dbReference type="Gene3D" id="1.10.510.10">
    <property type="entry name" value="Transferase(Phosphotransferase) domain 1"/>
    <property type="match status" value="1"/>
</dbReference>
<feature type="cross-link" description="Glycyl lysine isopeptide (Lys-Gly) (interchain with G-Cter in SUMO2)" evidence="8">
    <location>
        <position position="568"/>
    </location>
</feature>
<feature type="domain" description="Protein kinase" evidence="10">
    <location>
        <begin position="440"/>
        <end position="704"/>
    </location>
</feature>
<comment type="caution">
    <text evidence="11">The sequence shown here is derived from an EMBL/GenBank/DDBJ whole genome shotgun (WGS) entry which is preliminary data.</text>
</comment>
<keyword evidence="12" id="KW-1185">Reference proteome</keyword>
<gene>
    <name evidence="11" type="ORF">Agub_g14436</name>
</gene>
<feature type="region of interest" description="Disordered" evidence="9">
    <location>
        <begin position="1"/>
        <end position="45"/>
    </location>
</feature>
<dbReference type="InterPro" id="IPR030616">
    <property type="entry name" value="Aur-like"/>
</dbReference>
<evidence type="ECO:0000256" key="1">
    <source>
        <dbReference type="ARBA" id="ARBA00022527"/>
    </source>
</evidence>
<evidence type="ECO:0000259" key="10">
    <source>
        <dbReference type="PROSITE" id="PS50011"/>
    </source>
</evidence>
<feature type="binding site" evidence="7">
    <location>
        <begin position="519"/>
        <end position="521"/>
    </location>
    <ligand>
        <name>ATP</name>
        <dbReference type="ChEBI" id="CHEBI:30616"/>
    </ligand>
</feature>
<organism evidence="11 12">
    <name type="scientific">Astrephomene gubernaculifera</name>
    <dbReference type="NCBI Taxonomy" id="47775"/>
    <lineage>
        <taxon>Eukaryota</taxon>
        <taxon>Viridiplantae</taxon>
        <taxon>Chlorophyta</taxon>
        <taxon>core chlorophytes</taxon>
        <taxon>Chlorophyceae</taxon>
        <taxon>CS clade</taxon>
        <taxon>Chlamydomonadales</taxon>
        <taxon>Astrephomenaceae</taxon>
        <taxon>Astrephomene</taxon>
    </lineage>
</organism>
<keyword evidence="4" id="KW-0418">Kinase</keyword>
<dbReference type="Proteomes" id="UP001054857">
    <property type="component" value="Unassembled WGS sequence"/>
</dbReference>
<feature type="non-terminal residue" evidence="11">
    <location>
        <position position="706"/>
    </location>
</feature>
<reference evidence="11 12" key="1">
    <citation type="journal article" date="2021" name="Sci. Rep.">
        <title>Genome sequencing of the multicellular alga Astrephomene provides insights into convergent evolution of germ-soma differentiation.</title>
        <authorList>
            <person name="Yamashita S."/>
            <person name="Yamamoto K."/>
            <person name="Matsuzaki R."/>
            <person name="Suzuki S."/>
            <person name="Yamaguchi H."/>
            <person name="Hirooka S."/>
            <person name="Minakuchi Y."/>
            <person name="Miyagishima S."/>
            <person name="Kawachi M."/>
            <person name="Toyoda A."/>
            <person name="Nozaki H."/>
        </authorList>
    </citation>
    <scope>NUCLEOTIDE SEQUENCE [LARGE SCALE GENOMIC DNA]</scope>
    <source>
        <strain evidence="11 12">NIES-4017</strain>
    </source>
</reference>
<feature type="region of interest" description="Disordered" evidence="9">
    <location>
        <begin position="115"/>
        <end position="160"/>
    </location>
</feature>
<evidence type="ECO:0000256" key="9">
    <source>
        <dbReference type="SAM" id="MobiDB-lite"/>
    </source>
</evidence>
<protein>
    <recommendedName>
        <fullName evidence="10">Protein kinase domain-containing protein</fullName>
    </recommendedName>
</protein>
<dbReference type="FunFam" id="1.10.510.10:FF:000813">
    <property type="entry name" value="Aurora-like kinase"/>
    <property type="match status" value="1"/>
</dbReference>
<dbReference type="SMART" id="SM00220">
    <property type="entry name" value="S_TKc"/>
    <property type="match status" value="1"/>
</dbReference>
<evidence type="ECO:0000256" key="5">
    <source>
        <dbReference type="ARBA" id="ARBA00022840"/>
    </source>
</evidence>
<evidence type="ECO:0000256" key="7">
    <source>
        <dbReference type="PIRSR" id="PIRSR630616-2"/>
    </source>
</evidence>
<keyword evidence="3 7" id="KW-0547">Nucleotide-binding</keyword>